<proteinExistence type="predicted"/>
<dbReference type="AlphaFoldDB" id="A0A4Z0YFZ5"/>
<dbReference type="OrthoDB" id="2665917at2"/>
<evidence type="ECO:0000256" key="1">
    <source>
        <dbReference type="SAM" id="Phobius"/>
    </source>
</evidence>
<name>A0A4Z0YFZ5_9FIRM</name>
<keyword evidence="1" id="KW-0472">Membrane</keyword>
<dbReference type="RefSeq" id="WP_135656908.1">
    <property type="nucleotide sequence ID" value="NZ_JAJUFJ010000004.1"/>
</dbReference>
<evidence type="ECO:0000313" key="3">
    <source>
        <dbReference type="Proteomes" id="UP000297714"/>
    </source>
</evidence>
<comment type="caution">
    <text evidence="2">The sequence shown here is derived from an EMBL/GenBank/DDBJ whole genome shotgun (WGS) entry which is preliminary data.</text>
</comment>
<accession>A0A4Z0YFZ5</accession>
<feature type="transmembrane region" description="Helical" evidence="1">
    <location>
        <begin position="97"/>
        <end position="121"/>
    </location>
</feature>
<organism evidence="2 3">
    <name type="scientific">Caproiciproducens galactitolivorans</name>
    <dbReference type="NCBI Taxonomy" id="642589"/>
    <lineage>
        <taxon>Bacteria</taxon>
        <taxon>Bacillati</taxon>
        <taxon>Bacillota</taxon>
        <taxon>Clostridia</taxon>
        <taxon>Eubacteriales</taxon>
        <taxon>Acutalibacteraceae</taxon>
        <taxon>Caproiciproducens</taxon>
    </lineage>
</organism>
<gene>
    <name evidence="2" type="ORF">CAGA_02660</name>
</gene>
<dbReference type="EMBL" id="SRMQ01000001">
    <property type="protein sequence ID" value="TGJ77860.1"/>
    <property type="molecule type" value="Genomic_DNA"/>
</dbReference>
<evidence type="ECO:0000313" key="2">
    <source>
        <dbReference type="EMBL" id="TGJ77860.1"/>
    </source>
</evidence>
<keyword evidence="1" id="KW-0812">Transmembrane</keyword>
<keyword evidence="1" id="KW-1133">Transmembrane helix</keyword>
<feature type="transmembrane region" description="Helical" evidence="1">
    <location>
        <begin position="7"/>
        <end position="25"/>
    </location>
</feature>
<feature type="transmembrane region" description="Helical" evidence="1">
    <location>
        <begin position="67"/>
        <end position="85"/>
    </location>
</feature>
<protein>
    <submittedName>
        <fullName evidence="2">Uncharacterized protein</fullName>
    </submittedName>
</protein>
<sequence>MKNRSLYFWVIWFTVTAVCFVLFYFEVGYLLGNPVTIQNMIAYLVLSLTFGAVTSTLYLLNLRIMLWIFLAGLGIGFFEMALTFLNNVSGWEDLVGLITLFTWMTIGLCAGAAVQILRFLLKIRSRRKDGSAKQKNF</sequence>
<reference evidence="2 3" key="1">
    <citation type="submission" date="2019-04" db="EMBL/GenBank/DDBJ databases">
        <authorList>
            <person name="Poehlein A."/>
            <person name="Bengelsdorf F.R."/>
            <person name="Duerre P."/>
            <person name="Daniel R."/>
        </authorList>
    </citation>
    <scope>NUCLEOTIDE SEQUENCE [LARGE SCALE GENOMIC DNA]</scope>
    <source>
        <strain evidence="2 3">BS-1</strain>
    </source>
</reference>
<dbReference type="Proteomes" id="UP000297714">
    <property type="component" value="Unassembled WGS sequence"/>
</dbReference>
<feature type="transmembrane region" description="Helical" evidence="1">
    <location>
        <begin position="40"/>
        <end position="60"/>
    </location>
</feature>
<keyword evidence="3" id="KW-1185">Reference proteome</keyword>